<protein>
    <submittedName>
        <fullName evidence="4">Glycine cleavage system protein T</fullName>
    </submittedName>
</protein>
<dbReference type="Pfam" id="PF25455">
    <property type="entry name" value="Beta-barrel_CAF17_C"/>
    <property type="match status" value="1"/>
</dbReference>
<dbReference type="PANTHER" id="PTHR22602:SF0">
    <property type="entry name" value="TRANSFERASE CAF17, MITOCHONDRIAL-RELATED"/>
    <property type="match status" value="1"/>
</dbReference>
<keyword evidence="1" id="KW-0809">Transit peptide</keyword>
<dbReference type="InterPro" id="IPR045179">
    <property type="entry name" value="YgfZ/GcvT"/>
</dbReference>
<feature type="region of interest" description="Disordered" evidence="2">
    <location>
        <begin position="366"/>
        <end position="388"/>
    </location>
</feature>
<dbReference type="SUPFAM" id="SSF103025">
    <property type="entry name" value="Folate-binding domain"/>
    <property type="match status" value="1"/>
</dbReference>
<dbReference type="InterPro" id="IPR057460">
    <property type="entry name" value="CAF17_C"/>
</dbReference>
<evidence type="ECO:0000256" key="2">
    <source>
        <dbReference type="SAM" id="MobiDB-lite"/>
    </source>
</evidence>
<dbReference type="Proteomes" id="UP000621454">
    <property type="component" value="Unassembled WGS sequence"/>
</dbReference>
<dbReference type="InterPro" id="IPR027266">
    <property type="entry name" value="TrmE/GcvT-like"/>
</dbReference>
<dbReference type="PANTHER" id="PTHR22602">
    <property type="entry name" value="TRANSFERASE CAF17, MITOCHONDRIAL-RELATED"/>
    <property type="match status" value="1"/>
</dbReference>
<gene>
    <name evidence="4" type="ORF">GCM10011489_20770</name>
</gene>
<dbReference type="AlphaFoldDB" id="A0A916T5G4"/>
<reference evidence="4" key="2">
    <citation type="submission" date="2020-09" db="EMBL/GenBank/DDBJ databases">
        <authorList>
            <person name="Sun Q."/>
            <person name="Zhou Y."/>
        </authorList>
    </citation>
    <scope>NUCLEOTIDE SEQUENCE</scope>
    <source>
        <strain evidence="4">CGMCC 1.12827</strain>
    </source>
</reference>
<dbReference type="NCBIfam" id="TIGR03317">
    <property type="entry name" value="ygfZ_signature"/>
    <property type="match status" value="1"/>
</dbReference>
<name>A0A916T5G4_9ACTN</name>
<organism evidence="4 5">
    <name type="scientific">Gordonia jinhuaensis</name>
    <dbReference type="NCBI Taxonomy" id="1517702"/>
    <lineage>
        <taxon>Bacteria</taxon>
        <taxon>Bacillati</taxon>
        <taxon>Actinomycetota</taxon>
        <taxon>Actinomycetes</taxon>
        <taxon>Mycobacteriales</taxon>
        <taxon>Gordoniaceae</taxon>
        <taxon>Gordonia</taxon>
    </lineage>
</organism>
<feature type="domain" description="CAF17 C-terminal" evidence="3">
    <location>
        <begin position="297"/>
        <end position="363"/>
    </location>
</feature>
<evidence type="ECO:0000256" key="1">
    <source>
        <dbReference type="ARBA" id="ARBA00022946"/>
    </source>
</evidence>
<evidence type="ECO:0000259" key="3">
    <source>
        <dbReference type="Pfam" id="PF25455"/>
    </source>
</evidence>
<dbReference type="RefSeq" id="WP_373284167.1">
    <property type="nucleotide sequence ID" value="NZ_BMGC01000012.1"/>
</dbReference>
<evidence type="ECO:0000313" key="5">
    <source>
        <dbReference type="Proteomes" id="UP000621454"/>
    </source>
</evidence>
<dbReference type="InterPro" id="IPR017703">
    <property type="entry name" value="YgfZ/GCV_T_CS"/>
</dbReference>
<feature type="compositionally biased region" description="Basic and acidic residues" evidence="2">
    <location>
        <begin position="371"/>
        <end position="388"/>
    </location>
</feature>
<proteinExistence type="predicted"/>
<keyword evidence="5" id="KW-1185">Reference proteome</keyword>
<comment type="caution">
    <text evidence="4">The sequence shown here is derived from an EMBL/GenBank/DDBJ whole genome shotgun (WGS) entry which is preliminary data.</text>
</comment>
<reference evidence="4" key="1">
    <citation type="journal article" date="2014" name="Int. J. Syst. Evol. Microbiol.">
        <title>Complete genome sequence of Corynebacterium casei LMG S-19264T (=DSM 44701T), isolated from a smear-ripened cheese.</title>
        <authorList>
            <consortium name="US DOE Joint Genome Institute (JGI-PGF)"/>
            <person name="Walter F."/>
            <person name="Albersmeier A."/>
            <person name="Kalinowski J."/>
            <person name="Ruckert C."/>
        </authorList>
    </citation>
    <scope>NUCLEOTIDE SEQUENCE</scope>
    <source>
        <strain evidence="4">CGMCC 1.12827</strain>
    </source>
</reference>
<sequence>MASAFSPQSVLLPRLRGDGAVGAPEGSPDEGVAWHFGDPFGEQRAAARAAVVVDRSHRGVIEIDGEERLSWLHTISSQHLLDLADRWSAEDLNLDLNGRVEDHFVVTDVDQIAWVDTEGTRADALADFLSKMIFWAKVEVAPRPDMAVLSLVGPDIMTGPIAELLDLGANPQVYQAGDLPEIHHDEEPLGFWRIMPPTGEGRRTPTIDLVIPEYLVETWWDELVSAGARPAGTWAYEAMRVAAVRPRLGLDTDDRAIPHELGWIGGVAEQGAVHLDKGCYRGQETVARVHNLGKPPRRLALVHLDGSADNRPQPGETVTADGRAVGRLGSVVDHFEFGPIGLALVKRTIPVDTALVIRGVDASIDPDSLTDSEHEQAGRAAIDKLRGR</sequence>
<dbReference type="GO" id="GO:0016226">
    <property type="term" value="P:iron-sulfur cluster assembly"/>
    <property type="evidence" value="ECO:0007669"/>
    <property type="project" value="TreeGrafter"/>
</dbReference>
<dbReference type="EMBL" id="BMGC01000012">
    <property type="protein sequence ID" value="GGB32423.1"/>
    <property type="molecule type" value="Genomic_DNA"/>
</dbReference>
<evidence type="ECO:0000313" key="4">
    <source>
        <dbReference type="EMBL" id="GGB32423.1"/>
    </source>
</evidence>
<dbReference type="Gene3D" id="3.30.1360.120">
    <property type="entry name" value="Probable tRNA modification gtpase trme, domain 1"/>
    <property type="match status" value="1"/>
</dbReference>
<accession>A0A916T5G4</accession>
<dbReference type="PIRSF" id="PIRSF006487">
    <property type="entry name" value="GcvT"/>
    <property type="match status" value="1"/>
</dbReference>